<protein>
    <submittedName>
        <fullName evidence="1">Uncharacterized protein</fullName>
    </submittedName>
</protein>
<sequence>MTQRIGANIPDVPYPPQTMYPLKTWMAGIRWLRDNTKSNDVIIAKVTAGNFIPAYSGNTVFWGQSNTVNYNEKELLVDKFFEGKMTVDEAERFLKNGRVNYVFESFQEREKSLSKPMSFFYPFLTESYKNPDVVIYRVKG</sequence>
<gene>
    <name evidence="1" type="ORF">LDC_0001</name>
</gene>
<proteinExistence type="predicted"/>
<organism evidence="1">
    <name type="scientific">sediment metagenome</name>
    <dbReference type="NCBI Taxonomy" id="749907"/>
    <lineage>
        <taxon>unclassified sequences</taxon>
        <taxon>metagenomes</taxon>
        <taxon>ecological metagenomes</taxon>
    </lineage>
</organism>
<name>D9PES3_9ZZZZ</name>
<dbReference type="EMBL" id="ADZX01000001">
    <property type="protein sequence ID" value="EFK97932.1"/>
    <property type="molecule type" value="Genomic_DNA"/>
</dbReference>
<evidence type="ECO:0000313" key="1">
    <source>
        <dbReference type="EMBL" id="EFK97932.1"/>
    </source>
</evidence>
<reference evidence="1" key="2">
    <citation type="journal article" date="2011" name="Microb. Ecol.">
        <title>Taxonomic and Functional Metagenomic Profiling of the Microbial Community in the Anoxic Sediment of a Sub-saline Shallow Lake (Laguna de Carrizo, Central Spain).</title>
        <authorList>
            <person name="Ferrer M."/>
            <person name="Guazzaroni M.E."/>
            <person name="Richter M."/>
            <person name="Garcia-Salamanca A."/>
            <person name="Yarza P."/>
            <person name="Suarez-Suarez A."/>
            <person name="Solano J."/>
            <person name="Alcaide M."/>
            <person name="van Dillewijn P."/>
            <person name="Molina-Henares M.A."/>
            <person name="Lopez-Cortes N."/>
            <person name="Al-Ramahi Y."/>
            <person name="Guerrero C."/>
            <person name="Acosta A."/>
            <person name="de Eugenio L.I."/>
            <person name="Martinez V."/>
            <person name="Marques S."/>
            <person name="Rojo F."/>
            <person name="Santero E."/>
            <person name="Genilloud O."/>
            <person name="Perez-Perez J."/>
            <person name="Rossello-Mora R."/>
            <person name="Ramos J.L."/>
        </authorList>
    </citation>
    <scope>NUCLEOTIDE SEQUENCE</scope>
</reference>
<dbReference type="AlphaFoldDB" id="D9PES3"/>
<reference evidence="1" key="1">
    <citation type="submission" date="2010-07" db="EMBL/GenBank/DDBJ databases">
        <authorList>
            <consortium name="CONSOLIDER consortium CSD2007-00005"/>
            <person name="Guazzaroni M.-E."/>
            <person name="Richter M."/>
            <person name="Garcia-Salamanca A."/>
            <person name="Yarza P."/>
            <person name="Ferrer M."/>
        </authorList>
    </citation>
    <scope>NUCLEOTIDE SEQUENCE</scope>
</reference>
<accession>D9PES3</accession>
<comment type="caution">
    <text evidence="1">The sequence shown here is derived from an EMBL/GenBank/DDBJ whole genome shotgun (WGS) entry which is preliminary data.</text>
</comment>